<accession>A0A4V0YHJ6</accession>
<keyword evidence="11" id="KW-1185">Reference proteome</keyword>
<gene>
    <name evidence="10" type="ORF">ET445_08985</name>
</gene>
<evidence type="ECO:0000256" key="4">
    <source>
        <dbReference type="ARBA" id="ARBA00022679"/>
    </source>
</evidence>
<evidence type="ECO:0000256" key="9">
    <source>
        <dbReference type="RuleBase" id="RU363066"/>
    </source>
</evidence>
<evidence type="ECO:0000256" key="5">
    <source>
        <dbReference type="ARBA" id="ARBA00022741"/>
    </source>
</evidence>
<evidence type="ECO:0000256" key="7">
    <source>
        <dbReference type="ARBA" id="ARBA00022840"/>
    </source>
</evidence>
<organism evidence="10 11">
    <name type="scientific">Agromyces protaetiae</name>
    <dbReference type="NCBI Taxonomy" id="2509455"/>
    <lineage>
        <taxon>Bacteria</taxon>
        <taxon>Bacillati</taxon>
        <taxon>Actinomycetota</taxon>
        <taxon>Actinomycetes</taxon>
        <taxon>Micrococcales</taxon>
        <taxon>Microbacteriaceae</taxon>
        <taxon>Agromyces</taxon>
    </lineage>
</organism>
<dbReference type="PANTHER" id="PTHR43442">
    <property type="entry name" value="GLUCONOKINASE-RELATED"/>
    <property type="match status" value="1"/>
</dbReference>
<name>A0A4V0YHJ6_9MICO</name>
<comment type="catalytic activity">
    <reaction evidence="8 9">
        <text>D-gluconate + ATP = 6-phospho-D-gluconate + ADP + H(+)</text>
        <dbReference type="Rhea" id="RHEA:19433"/>
        <dbReference type="ChEBI" id="CHEBI:15378"/>
        <dbReference type="ChEBI" id="CHEBI:18391"/>
        <dbReference type="ChEBI" id="CHEBI:30616"/>
        <dbReference type="ChEBI" id="CHEBI:58759"/>
        <dbReference type="ChEBI" id="CHEBI:456216"/>
        <dbReference type="EC" id="2.7.1.12"/>
    </reaction>
</comment>
<dbReference type="CDD" id="cd02021">
    <property type="entry name" value="GntK"/>
    <property type="match status" value="1"/>
</dbReference>
<dbReference type="KEGG" id="agf:ET445_08985"/>
<comment type="similarity">
    <text evidence="2 9">Belongs to the gluconokinase GntK/GntV family.</text>
</comment>
<dbReference type="GO" id="GO:0005975">
    <property type="term" value="P:carbohydrate metabolic process"/>
    <property type="evidence" value="ECO:0007669"/>
    <property type="project" value="InterPro"/>
</dbReference>
<dbReference type="OrthoDB" id="9795716at2"/>
<dbReference type="InterPro" id="IPR006001">
    <property type="entry name" value="Therm_gnt_kin"/>
</dbReference>
<dbReference type="Proteomes" id="UP000291259">
    <property type="component" value="Chromosome"/>
</dbReference>
<protein>
    <recommendedName>
        <fullName evidence="3 9">Gluconokinase</fullName>
        <ecNumber evidence="3 9">2.7.1.12</ecNumber>
    </recommendedName>
</protein>
<dbReference type="InterPro" id="IPR027417">
    <property type="entry name" value="P-loop_NTPase"/>
</dbReference>
<comment type="pathway">
    <text evidence="1">Carbohydrate acid metabolism.</text>
</comment>
<dbReference type="GO" id="GO:0046316">
    <property type="term" value="F:gluconokinase activity"/>
    <property type="evidence" value="ECO:0007669"/>
    <property type="project" value="UniProtKB-EC"/>
</dbReference>
<dbReference type="GO" id="GO:0005737">
    <property type="term" value="C:cytoplasm"/>
    <property type="evidence" value="ECO:0007669"/>
    <property type="project" value="TreeGrafter"/>
</dbReference>
<dbReference type="Gene3D" id="3.40.50.300">
    <property type="entry name" value="P-loop containing nucleotide triphosphate hydrolases"/>
    <property type="match status" value="1"/>
</dbReference>
<dbReference type="EMBL" id="CP035491">
    <property type="protein sequence ID" value="QAY74941.1"/>
    <property type="molecule type" value="Genomic_DNA"/>
</dbReference>
<dbReference type="AlphaFoldDB" id="A0A4V0YHJ6"/>
<keyword evidence="5 9" id="KW-0547">Nucleotide-binding</keyword>
<evidence type="ECO:0000256" key="8">
    <source>
        <dbReference type="ARBA" id="ARBA00048090"/>
    </source>
</evidence>
<evidence type="ECO:0000256" key="3">
    <source>
        <dbReference type="ARBA" id="ARBA00012054"/>
    </source>
</evidence>
<dbReference type="NCBIfam" id="TIGR01313">
    <property type="entry name" value="therm_gnt_kin"/>
    <property type="match status" value="1"/>
</dbReference>
<evidence type="ECO:0000256" key="1">
    <source>
        <dbReference type="ARBA" id="ARBA00004761"/>
    </source>
</evidence>
<dbReference type="GO" id="GO:0005524">
    <property type="term" value="F:ATP binding"/>
    <property type="evidence" value="ECO:0007669"/>
    <property type="project" value="UniProtKB-KW"/>
</dbReference>
<evidence type="ECO:0000313" key="11">
    <source>
        <dbReference type="Proteomes" id="UP000291259"/>
    </source>
</evidence>
<evidence type="ECO:0000256" key="2">
    <source>
        <dbReference type="ARBA" id="ARBA00008420"/>
    </source>
</evidence>
<proteinExistence type="inferred from homology"/>
<evidence type="ECO:0000256" key="6">
    <source>
        <dbReference type="ARBA" id="ARBA00022777"/>
    </source>
</evidence>
<dbReference type="EC" id="2.7.1.12" evidence="3 9"/>
<evidence type="ECO:0000313" key="10">
    <source>
        <dbReference type="EMBL" id="QAY74941.1"/>
    </source>
</evidence>
<reference evidence="10 11" key="1">
    <citation type="submission" date="2019-01" db="EMBL/GenBank/DDBJ databases">
        <title>Genome sequencing of strain FW100M-8.</title>
        <authorList>
            <person name="Heo J."/>
            <person name="Kim S.-J."/>
            <person name="Kim J.-S."/>
            <person name="Hong S.-B."/>
            <person name="Kwon S.-W."/>
        </authorList>
    </citation>
    <scope>NUCLEOTIDE SEQUENCE [LARGE SCALE GENOMIC DNA]</scope>
    <source>
        <strain evidence="10 11">FW100M-8</strain>
    </source>
</reference>
<keyword evidence="6 9" id="KW-0418">Kinase</keyword>
<keyword evidence="4 9" id="KW-0808">Transferase</keyword>
<dbReference type="PANTHER" id="PTHR43442:SF3">
    <property type="entry name" value="GLUCONOKINASE-RELATED"/>
    <property type="match status" value="1"/>
</dbReference>
<keyword evidence="7 9" id="KW-0067">ATP-binding</keyword>
<dbReference type="Pfam" id="PF13671">
    <property type="entry name" value="AAA_33"/>
    <property type="match status" value="1"/>
</dbReference>
<sequence>MGPSGSGKSVVGVALAARVGAEFVDGDDLHPEANVAKMSAGVPLDDLDRAPWLRTVGERLRDGGAAGAGGIVIACSALRRRYRDAIREVCPDAVFVELAVPADELHRRMSSREHFMPPSLLDSQIATLEPLEADEEGARVENAGDVDDVAARAAAALAI</sequence>
<dbReference type="SUPFAM" id="SSF52540">
    <property type="entry name" value="P-loop containing nucleoside triphosphate hydrolases"/>
    <property type="match status" value="1"/>
</dbReference>